<proteinExistence type="predicted"/>
<name>A0AAW2NMM6_9LAMI</name>
<dbReference type="PANTHER" id="PTHR10775:SF182">
    <property type="entry name" value="TRANSPOSON, EN_SPM-LIKE, TRANSPOSASE-ASSOCIATED DOMAIN PROTEIN-RELATED"/>
    <property type="match status" value="1"/>
</dbReference>
<reference evidence="1" key="1">
    <citation type="submission" date="2020-06" db="EMBL/GenBank/DDBJ databases">
        <authorList>
            <person name="Li T."/>
            <person name="Hu X."/>
            <person name="Zhang T."/>
            <person name="Song X."/>
            <person name="Zhang H."/>
            <person name="Dai N."/>
            <person name="Sheng W."/>
            <person name="Hou X."/>
            <person name="Wei L."/>
        </authorList>
    </citation>
    <scope>NUCLEOTIDE SEQUENCE</scope>
    <source>
        <strain evidence="1">G01</strain>
        <tissue evidence="1">Leaf</tissue>
    </source>
</reference>
<protein>
    <recommendedName>
        <fullName evidence="2">Transposase</fullName>
    </recommendedName>
</protein>
<reference evidence="1" key="2">
    <citation type="journal article" date="2024" name="Plant">
        <title>Genomic evolution and insights into agronomic trait innovations of Sesamum species.</title>
        <authorList>
            <person name="Miao H."/>
            <person name="Wang L."/>
            <person name="Qu L."/>
            <person name="Liu H."/>
            <person name="Sun Y."/>
            <person name="Le M."/>
            <person name="Wang Q."/>
            <person name="Wei S."/>
            <person name="Zheng Y."/>
            <person name="Lin W."/>
            <person name="Duan Y."/>
            <person name="Cao H."/>
            <person name="Xiong S."/>
            <person name="Wang X."/>
            <person name="Wei L."/>
            <person name="Li C."/>
            <person name="Ma Q."/>
            <person name="Ju M."/>
            <person name="Zhao R."/>
            <person name="Li G."/>
            <person name="Mu C."/>
            <person name="Tian Q."/>
            <person name="Mei H."/>
            <person name="Zhang T."/>
            <person name="Gao T."/>
            <person name="Zhang H."/>
        </authorList>
    </citation>
    <scope>NUCLEOTIDE SEQUENCE</scope>
    <source>
        <strain evidence="1">G01</strain>
    </source>
</reference>
<organism evidence="1">
    <name type="scientific">Sesamum angustifolium</name>
    <dbReference type="NCBI Taxonomy" id="2727405"/>
    <lineage>
        <taxon>Eukaryota</taxon>
        <taxon>Viridiplantae</taxon>
        <taxon>Streptophyta</taxon>
        <taxon>Embryophyta</taxon>
        <taxon>Tracheophyta</taxon>
        <taxon>Spermatophyta</taxon>
        <taxon>Magnoliopsida</taxon>
        <taxon>eudicotyledons</taxon>
        <taxon>Gunneridae</taxon>
        <taxon>Pentapetalae</taxon>
        <taxon>asterids</taxon>
        <taxon>lamiids</taxon>
        <taxon>Lamiales</taxon>
        <taxon>Pedaliaceae</taxon>
        <taxon>Sesamum</taxon>
    </lineage>
</organism>
<sequence>MLRTSHYSTNKLIRDVGLPVKKIYVCKNDCILYWKDNIDLHYCKFCGEAKYKPTRERNPNRKKTLYVIPRHLLLTSHLQRLYASEATTKHITWHANHQMEERSMFHLSDAEALRHFDQTYPEFALSRHILNFDHVSSV</sequence>
<dbReference type="EMBL" id="JACGWK010000007">
    <property type="protein sequence ID" value="KAL0344262.1"/>
    <property type="molecule type" value="Genomic_DNA"/>
</dbReference>
<gene>
    <name evidence="1" type="ORF">Sangu_1313600</name>
</gene>
<dbReference type="AlphaFoldDB" id="A0AAW2NMM6"/>
<accession>A0AAW2NMM6</accession>
<evidence type="ECO:0000313" key="1">
    <source>
        <dbReference type="EMBL" id="KAL0344262.1"/>
    </source>
</evidence>
<comment type="caution">
    <text evidence="1">The sequence shown here is derived from an EMBL/GenBank/DDBJ whole genome shotgun (WGS) entry which is preliminary data.</text>
</comment>
<evidence type="ECO:0008006" key="2">
    <source>
        <dbReference type="Google" id="ProtNLM"/>
    </source>
</evidence>
<dbReference type="PANTHER" id="PTHR10775">
    <property type="entry name" value="OS08G0208400 PROTEIN"/>
    <property type="match status" value="1"/>
</dbReference>